<proteinExistence type="inferred from homology"/>
<sequence length="174" mass="19893">MNVVTAEKRQEELLYQVATQGKLPVAWEELKNCIIQELKNVYRRYVENQRVQSDSAQLYDKMELLVTTRQGAPFTIQRISELLLNPTYSSFEKFCYAFEKLFHVVSCVAEGEDVFTCNLLYLEKNSGWHMEDSESSRASTEVDQLSDAENSTTAVSDLQHDNGIDGLEEESTGF</sequence>
<evidence type="ECO:0000256" key="1">
    <source>
        <dbReference type="ARBA" id="ARBA00009207"/>
    </source>
</evidence>
<reference evidence="3 4" key="1">
    <citation type="submission" date="2022-07" db="EMBL/GenBank/DDBJ databases">
        <title>Genome-wide signatures of adaptation to extreme environments.</title>
        <authorList>
            <person name="Cho C.H."/>
            <person name="Yoon H.S."/>
        </authorList>
    </citation>
    <scope>NUCLEOTIDE SEQUENCE [LARGE SCALE GENOMIC DNA]</scope>
    <source>
        <strain evidence="3 4">108.79 E11</strain>
    </source>
</reference>
<organism evidence="3 4">
    <name type="scientific">Galdieria yellowstonensis</name>
    <dbReference type="NCBI Taxonomy" id="3028027"/>
    <lineage>
        <taxon>Eukaryota</taxon>
        <taxon>Rhodophyta</taxon>
        <taxon>Bangiophyceae</taxon>
        <taxon>Galdieriales</taxon>
        <taxon>Galdieriaceae</taxon>
        <taxon>Galdieria</taxon>
    </lineage>
</organism>
<dbReference type="PANTHER" id="PTHR16487">
    <property type="entry name" value="PPP4R2-RELATED PROTEIN"/>
    <property type="match status" value="1"/>
</dbReference>
<evidence type="ECO:0000256" key="2">
    <source>
        <dbReference type="SAM" id="MobiDB-lite"/>
    </source>
</evidence>
<dbReference type="GO" id="GO:0019888">
    <property type="term" value="F:protein phosphatase regulator activity"/>
    <property type="evidence" value="ECO:0007669"/>
    <property type="project" value="InterPro"/>
</dbReference>
<dbReference type="AlphaFoldDB" id="A0AAV9I6A2"/>
<dbReference type="GO" id="GO:0030289">
    <property type="term" value="C:protein phosphatase 4 complex"/>
    <property type="evidence" value="ECO:0007669"/>
    <property type="project" value="InterPro"/>
</dbReference>
<comment type="similarity">
    <text evidence="1">Belongs to the PPP4R2 family.</text>
</comment>
<evidence type="ECO:0000313" key="3">
    <source>
        <dbReference type="EMBL" id="KAK4522799.1"/>
    </source>
</evidence>
<dbReference type="PANTHER" id="PTHR16487:SF0">
    <property type="entry name" value="PROTEIN PHOSPHATASE 4 REGULATORY SUBUNIT 2-RELATED"/>
    <property type="match status" value="1"/>
</dbReference>
<feature type="compositionally biased region" description="Polar residues" evidence="2">
    <location>
        <begin position="136"/>
        <end position="156"/>
    </location>
</feature>
<dbReference type="Proteomes" id="UP001300502">
    <property type="component" value="Unassembled WGS sequence"/>
</dbReference>
<gene>
    <name evidence="3" type="ORF">GAYE_PCTG30G0689</name>
</gene>
<dbReference type="InterPro" id="IPR015267">
    <property type="entry name" value="PPP4R2"/>
</dbReference>
<evidence type="ECO:0000313" key="4">
    <source>
        <dbReference type="Proteomes" id="UP001300502"/>
    </source>
</evidence>
<keyword evidence="4" id="KW-1185">Reference proteome</keyword>
<dbReference type="GO" id="GO:0005634">
    <property type="term" value="C:nucleus"/>
    <property type="evidence" value="ECO:0007669"/>
    <property type="project" value="TreeGrafter"/>
</dbReference>
<accession>A0AAV9I6A2</accession>
<protein>
    <submittedName>
        <fullName evidence="3">Uncharacterized protein</fullName>
    </submittedName>
</protein>
<feature type="region of interest" description="Disordered" evidence="2">
    <location>
        <begin position="132"/>
        <end position="174"/>
    </location>
</feature>
<comment type="caution">
    <text evidence="3">The sequence shown here is derived from an EMBL/GenBank/DDBJ whole genome shotgun (WGS) entry which is preliminary data.</text>
</comment>
<dbReference type="Pfam" id="PF09184">
    <property type="entry name" value="PPP4R2"/>
    <property type="match status" value="1"/>
</dbReference>
<dbReference type="EMBL" id="JANCYU010000008">
    <property type="protein sequence ID" value="KAK4522799.1"/>
    <property type="molecule type" value="Genomic_DNA"/>
</dbReference>
<dbReference type="GO" id="GO:0005737">
    <property type="term" value="C:cytoplasm"/>
    <property type="evidence" value="ECO:0007669"/>
    <property type="project" value="TreeGrafter"/>
</dbReference>
<name>A0AAV9I6A2_9RHOD</name>